<keyword evidence="3" id="KW-1185">Reference proteome</keyword>
<protein>
    <submittedName>
        <fullName evidence="2">EpsG family protein</fullName>
    </submittedName>
</protein>
<proteinExistence type="predicted"/>
<gene>
    <name evidence="2" type="ORF">Q8Y70_08100</name>
</gene>
<evidence type="ECO:0000313" key="3">
    <source>
        <dbReference type="Proteomes" id="UP001302368"/>
    </source>
</evidence>
<dbReference type="EMBL" id="CP137744">
    <property type="protein sequence ID" value="WOZ79001.1"/>
    <property type="molecule type" value="Genomic_DNA"/>
</dbReference>
<sequence>MIYTIGYIYSTFFYLLFFRHIKSKNLYYLASLVPIIIVLIRGFTGVDTVSYIYIFDQISAGYDANVEVGFYWLTRFMLAFTSDGLLILKVYAVVMLYFFATFFGKTPERASVYILLVMPLFFYDMYMNGIRYGLAYSIALVAYDQKLKSNNLLFVFFAILAFSFHVSSLIFLGLLFANYLKYLNLKSVTAIAMLVGLFIYFFRDRVIVKLAQYSDIGSPEALSGLMPLIIFLAVLMLVFVSAKKHPSFLLVFVLCVAELCAFVLSRYTYMGMRIQFIVILAFFCKLPEIIIFKKQAIVLMLFISLLCFAGRYRNMVNEYGVGPSPFLPYQYYWDVNPSNINFI</sequence>
<feature type="transmembrane region" description="Helical" evidence="1">
    <location>
        <begin position="110"/>
        <end position="130"/>
    </location>
</feature>
<feature type="transmembrane region" description="Helical" evidence="1">
    <location>
        <begin position="222"/>
        <end position="242"/>
    </location>
</feature>
<feature type="transmembrane region" description="Helical" evidence="1">
    <location>
        <begin position="151"/>
        <end position="177"/>
    </location>
</feature>
<feature type="transmembrane region" description="Helical" evidence="1">
    <location>
        <begin position="85"/>
        <end position="104"/>
    </location>
</feature>
<feature type="transmembrane region" description="Helical" evidence="1">
    <location>
        <begin position="296"/>
        <end position="312"/>
    </location>
</feature>
<organism evidence="2 3">
    <name type="scientific">Kosakonia sacchari</name>
    <dbReference type="NCBI Taxonomy" id="1158459"/>
    <lineage>
        <taxon>Bacteria</taxon>
        <taxon>Pseudomonadati</taxon>
        <taxon>Pseudomonadota</taxon>
        <taxon>Gammaproteobacteria</taxon>
        <taxon>Enterobacterales</taxon>
        <taxon>Enterobacteriaceae</taxon>
        <taxon>Kosakonia</taxon>
    </lineage>
</organism>
<keyword evidence="1" id="KW-1133">Transmembrane helix</keyword>
<feature type="transmembrane region" description="Helical" evidence="1">
    <location>
        <begin position="183"/>
        <end position="202"/>
    </location>
</feature>
<feature type="transmembrane region" description="Helical" evidence="1">
    <location>
        <begin position="248"/>
        <end position="267"/>
    </location>
</feature>
<accession>A0ABZ0MU08</accession>
<evidence type="ECO:0000313" key="2">
    <source>
        <dbReference type="EMBL" id="WOZ79001.1"/>
    </source>
</evidence>
<feature type="transmembrane region" description="Helical" evidence="1">
    <location>
        <begin position="26"/>
        <end position="44"/>
    </location>
</feature>
<dbReference type="RefSeq" id="WP_305735587.1">
    <property type="nucleotide sequence ID" value="NZ_CP137744.1"/>
</dbReference>
<name>A0ABZ0MU08_9ENTR</name>
<keyword evidence="1" id="KW-0472">Membrane</keyword>
<keyword evidence="1" id="KW-0812">Transmembrane</keyword>
<reference evidence="2 3" key="1">
    <citation type="submission" date="2023-10" db="EMBL/GenBank/DDBJ databases">
        <title>Genome sequencing of the isolated polysaccharide-producing bacterium Kosakonia sacchari KS2022.</title>
        <authorList>
            <person name="Yi X."/>
        </authorList>
    </citation>
    <scope>NUCLEOTIDE SEQUENCE [LARGE SCALE GENOMIC DNA]</scope>
    <source>
        <strain evidence="2 3">KS2022</strain>
    </source>
</reference>
<evidence type="ECO:0000256" key="1">
    <source>
        <dbReference type="SAM" id="Phobius"/>
    </source>
</evidence>
<dbReference type="Proteomes" id="UP001302368">
    <property type="component" value="Chromosome"/>
</dbReference>
<dbReference type="Pfam" id="PF14897">
    <property type="entry name" value="EpsG"/>
    <property type="match status" value="1"/>
</dbReference>
<dbReference type="InterPro" id="IPR049458">
    <property type="entry name" value="EpsG-like"/>
</dbReference>